<dbReference type="Gene3D" id="3.40.50.150">
    <property type="entry name" value="Vaccinia Virus protein VP39"/>
    <property type="match status" value="1"/>
</dbReference>
<dbReference type="GO" id="GO:0032259">
    <property type="term" value="P:methylation"/>
    <property type="evidence" value="ECO:0007669"/>
    <property type="project" value="UniProtKB-KW"/>
</dbReference>
<keyword evidence="1" id="KW-0489">Methyltransferase</keyword>
<evidence type="ECO:0000256" key="1">
    <source>
        <dbReference type="ARBA" id="ARBA00022603"/>
    </source>
</evidence>
<accession>X1TM18</accession>
<evidence type="ECO:0000259" key="3">
    <source>
        <dbReference type="Pfam" id="PF01555"/>
    </source>
</evidence>
<dbReference type="GO" id="GO:0008170">
    <property type="term" value="F:N-methyltransferase activity"/>
    <property type="evidence" value="ECO:0007669"/>
    <property type="project" value="InterPro"/>
</dbReference>
<evidence type="ECO:0000313" key="4">
    <source>
        <dbReference type="EMBL" id="GAJ06314.1"/>
    </source>
</evidence>
<dbReference type="GO" id="GO:0003677">
    <property type="term" value="F:DNA binding"/>
    <property type="evidence" value="ECO:0007669"/>
    <property type="project" value="InterPro"/>
</dbReference>
<feature type="domain" description="DNA methylase N-4/N-6" evidence="3">
    <location>
        <begin position="21"/>
        <end position="138"/>
    </location>
</feature>
<sequence length="141" mass="15921">GFGYAKAGFCSLCGAFKGSLGLEPTFNLYIKHLCDIFDEVKRVLRKDGTCWVNIGDTYNSHSAKSKNVGGFEGKQMRNNKAYSDSKIAPKKVGVPDKSLCDIPYRFSIEMTNRGWIKRNTIIWFKKNCMPSSVNIMVNRIH</sequence>
<dbReference type="SUPFAM" id="SSF53335">
    <property type="entry name" value="S-adenosyl-L-methionine-dependent methyltransferases"/>
    <property type="match status" value="1"/>
</dbReference>
<organism evidence="4">
    <name type="scientific">marine sediment metagenome</name>
    <dbReference type="NCBI Taxonomy" id="412755"/>
    <lineage>
        <taxon>unclassified sequences</taxon>
        <taxon>metagenomes</taxon>
        <taxon>ecological metagenomes</taxon>
    </lineage>
</organism>
<dbReference type="InterPro" id="IPR029063">
    <property type="entry name" value="SAM-dependent_MTases_sf"/>
</dbReference>
<evidence type="ECO:0000256" key="2">
    <source>
        <dbReference type="ARBA" id="ARBA00022679"/>
    </source>
</evidence>
<dbReference type="AlphaFoldDB" id="X1TM18"/>
<gene>
    <name evidence="4" type="ORF">S12H4_52233</name>
</gene>
<dbReference type="EMBL" id="BARW01033117">
    <property type="protein sequence ID" value="GAJ06314.1"/>
    <property type="molecule type" value="Genomic_DNA"/>
</dbReference>
<keyword evidence="2" id="KW-0808">Transferase</keyword>
<dbReference type="Pfam" id="PF01555">
    <property type="entry name" value="N6_N4_Mtase"/>
    <property type="match status" value="1"/>
</dbReference>
<feature type="non-terminal residue" evidence="4">
    <location>
        <position position="1"/>
    </location>
</feature>
<proteinExistence type="predicted"/>
<reference evidence="4" key="1">
    <citation type="journal article" date="2014" name="Front. Microbiol.">
        <title>High frequency of phylogenetically diverse reductive dehalogenase-homologous genes in deep subseafloor sedimentary metagenomes.</title>
        <authorList>
            <person name="Kawai M."/>
            <person name="Futagami T."/>
            <person name="Toyoda A."/>
            <person name="Takaki Y."/>
            <person name="Nishi S."/>
            <person name="Hori S."/>
            <person name="Arai W."/>
            <person name="Tsubouchi T."/>
            <person name="Morono Y."/>
            <person name="Uchiyama I."/>
            <person name="Ito T."/>
            <person name="Fujiyama A."/>
            <person name="Inagaki F."/>
            <person name="Takami H."/>
        </authorList>
    </citation>
    <scope>NUCLEOTIDE SEQUENCE</scope>
    <source>
        <strain evidence="4">Expedition CK06-06</strain>
    </source>
</reference>
<name>X1TM18_9ZZZZ</name>
<protein>
    <recommendedName>
        <fullName evidence="3">DNA methylase N-4/N-6 domain-containing protein</fullName>
    </recommendedName>
</protein>
<comment type="caution">
    <text evidence="4">The sequence shown here is derived from an EMBL/GenBank/DDBJ whole genome shotgun (WGS) entry which is preliminary data.</text>
</comment>
<dbReference type="InterPro" id="IPR002941">
    <property type="entry name" value="DNA_methylase_N4/N6"/>
</dbReference>